<dbReference type="SUPFAM" id="SSF49854">
    <property type="entry name" value="Spermadhesin, CUB domain"/>
    <property type="match status" value="3"/>
</dbReference>
<feature type="disulfide bond" evidence="4">
    <location>
        <begin position="541"/>
        <end position="568"/>
    </location>
</feature>
<proteinExistence type="predicted"/>
<dbReference type="Gene3D" id="2.60.120.290">
    <property type="entry name" value="Spermadhesin, CUB domain"/>
    <property type="match status" value="3"/>
</dbReference>
<feature type="domain" description="Sushi" evidence="6">
    <location>
        <begin position="333"/>
        <end position="394"/>
    </location>
</feature>
<reference evidence="7" key="2">
    <citation type="submission" date="2025-08" db="UniProtKB">
        <authorList>
            <consortium name="Ensembl"/>
        </authorList>
    </citation>
    <scope>IDENTIFICATION</scope>
</reference>
<protein>
    <submittedName>
        <fullName evidence="7">Seizure related 6 homolog like 2</fullName>
    </submittedName>
</protein>
<dbReference type="Pfam" id="PF00431">
    <property type="entry name" value="CUB"/>
    <property type="match status" value="1"/>
</dbReference>
<accession>H2S595</accession>
<sequence length="773" mass="85658">MMKQHLTAISLTAGHTQYIHLKWHVSLFHSHFSLSIPLSFSLSLAMAVQCNATLSAMDDLVESPDAASTSSFSPLECTYSITVYAGYGVEMQVKKVNLSKKESLTIMGYGGLGPELLANETLMREGQVIRSTSNQVYIHYRSLQQTNHGVFSLHYQAYLLSCPFPLSAESGGVTVTDIHPGGQAHFHCDPGFQVRGHEMATCVNATVPRWSTPEPQCVAVSCGGWIRNATVGRILSPPPPSVSNHSNGSNLSCHWLIEAKEGHRLHLHFERIAFDENDDNNSSLSSSLFDSDLDDVPERGLLSEGSTLYLELTADSSSIPLLFSLRYEAFDDEHCWEPYMPHGNFSSSDISYQLGTTVTFACSPGFVMEQGSGTIECIDPSNPHWNDSEPMCKAQCGGGLTEASGTILSPDWPQSYSKGLDCVWQIHGNEEKRIELDIQILNIRHTDVLTIFDGQDLMSNVIGQYVRSRERFQVVSGGSEVTLQFQSDPDDSTFISSQGFVIHYREVEPNDTCPTLPRIEFGWVTSSHSSNVRGSVLTYQCQPGYDISGSDIVTCQWDLSWSSSPPTCTKVQQCPDPGEVVNGARSVRPETGFAVGTLVRFSCNQGYQLEGPSQISCHGRDTGTPKWSDRSPKCVLKYDPCPNPGVPDNGYQTLYKHSYQAGETLRFFCYEGYELIGEVIISCVPGHPSQWNNPPPFCKGNSHFLRRIYVIDGHLSLIRSVCRLEWKPLFWKSLSHTHSYSPITVESDFNNPLYEAGVSRSPTVPTFLFEPRL</sequence>
<evidence type="ECO:0000259" key="6">
    <source>
        <dbReference type="PROSITE" id="PS50923"/>
    </source>
</evidence>
<dbReference type="FunFam" id="2.10.70.10:FF:000009">
    <property type="entry name" value="Seizure related 6 homolog like"/>
    <property type="match status" value="1"/>
</dbReference>
<dbReference type="PANTHER" id="PTHR45656">
    <property type="entry name" value="PROTEIN CBR-CLEC-78"/>
    <property type="match status" value="1"/>
</dbReference>
<reference evidence="7" key="3">
    <citation type="submission" date="2025-09" db="UniProtKB">
        <authorList>
            <consortium name="Ensembl"/>
        </authorList>
    </citation>
    <scope>IDENTIFICATION</scope>
</reference>
<dbReference type="FunFam" id="2.10.70.10:FF:000010">
    <property type="entry name" value="Seizure related 6 homolog like"/>
    <property type="match status" value="1"/>
</dbReference>
<comment type="caution">
    <text evidence="4">Lacks conserved residue(s) required for the propagation of feature annotation.</text>
</comment>
<dbReference type="AlphaFoldDB" id="H2S595"/>
<evidence type="ECO:0000313" key="8">
    <source>
        <dbReference type="Proteomes" id="UP000005226"/>
    </source>
</evidence>
<keyword evidence="1 4" id="KW-0768">Sushi</keyword>
<feature type="domain" description="Sushi" evidence="6">
    <location>
        <begin position="572"/>
        <end position="636"/>
    </location>
</feature>
<dbReference type="CDD" id="cd00033">
    <property type="entry name" value="CCP"/>
    <property type="match status" value="5"/>
</dbReference>
<dbReference type="GO" id="GO:0043025">
    <property type="term" value="C:neuronal cell body"/>
    <property type="evidence" value="ECO:0007669"/>
    <property type="project" value="TreeGrafter"/>
</dbReference>
<dbReference type="HOGENOM" id="CLU_011474_1_0_1"/>
<keyword evidence="3 4" id="KW-1015">Disulfide bond</keyword>
<reference evidence="7 8" key="1">
    <citation type="journal article" date="2011" name="Genome Biol. Evol.">
        <title>Integration of the genetic map and genome assembly of fugu facilitates insights into distinct features of genome evolution in teleosts and mammals.</title>
        <authorList>
            <person name="Kai W."/>
            <person name="Kikuchi K."/>
            <person name="Tohari S."/>
            <person name="Chew A.K."/>
            <person name="Tay A."/>
            <person name="Fujiwara A."/>
            <person name="Hosoya S."/>
            <person name="Suetake H."/>
            <person name="Naruse K."/>
            <person name="Brenner S."/>
            <person name="Suzuki Y."/>
            <person name="Venkatesh B."/>
        </authorList>
    </citation>
    <scope>NUCLEOTIDE SEQUENCE [LARGE SCALE GENOMIC DNA]</scope>
</reference>
<dbReference type="GeneTree" id="ENSGT00940000160492"/>
<dbReference type="SUPFAM" id="SSF57535">
    <property type="entry name" value="Complement control module/SCR domain"/>
    <property type="match status" value="5"/>
</dbReference>
<name>H2S595_TAKRU</name>
<dbReference type="PANTHER" id="PTHR45656:SF2">
    <property type="entry name" value="SEIZURE 6-LIKE PROTEIN 2"/>
    <property type="match status" value="1"/>
</dbReference>
<dbReference type="CDD" id="cd00041">
    <property type="entry name" value="CUB"/>
    <property type="match status" value="2"/>
</dbReference>
<organism evidence="7 8">
    <name type="scientific">Takifugu rubripes</name>
    <name type="common">Japanese pufferfish</name>
    <name type="synonym">Fugu rubripes</name>
    <dbReference type="NCBI Taxonomy" id="31033"/>
    <lineage>
        <taxon>Eukaryota</taxon>
        <taxon>Metazoa</taxon>
        <taxon>Chordata</taxon>
        <taxon>Craniata</taxon>
        <taxon>Vertebrata</taxon>
        <taxon>Euteleostomi</taxon>
        <taxon>Actinopterygii</taxon>
        <taxon>Neopterygii</taxon>
        <taxon>Teleostei</taxon>
        <taxon>Neoteleostei</taxon>
        <taxon>Acanthomorphata</taxon>
        <taxon>Eupercaria</taxon>
        <taxon>Tetraodontiformes</taxon>
        <taxon>Tetradontoidea</taxon>
        <taxon>Tetraodontidae</taxon>
        <taxon>Takifugu</taxon>
    </lineage>
</organism>
<evidence type="ECO:0000313" key="7">
    <source>
        <dbReference type="Ensembl" id="ENSTRUP00000007567.3"/>
    </source>
</evidence>
<dbReference type="GO" id="GO:0005783">
    <property type="term" value="C:endoplasmic reticulum"/>
    <property type="evidence" value="ECO:0007669"/>
    <property type="project" value="TreeGrafter"/>
</dbReference>
<keyword evidence="8" id="KW-1185">Reference proteome</keyword>
<dbReference type="GO" id="GO:0090036">
    <property type="term" value="P:regulation of protein kinase C signaling"/>
    <property type="evidence" value="ECO:0007669"/>
    <property type="project" value="TreeGrafter"/>
</dbReference>
<feature type="domain" description="CUB" evidence="5">
    <location>
        <begin position="396"/>
        <end position="507"/>
    </location>
</feature>
<dbReference type="Pfam" id="PF00084">
    <property type="entry name" value="Sushi"/>
    <property type="match status" value="5"/>
</dbReference>
<dbReference type="PROSITE" id="PS50923">
    <property type="entry name" value="SUSHI"/>
    <property type="match status" value="5"/>
</dbReference>
<evidence type="ECO:0000256" key="3">
    <source>
        <dbReference type="ARBA" id="ARBA00023157"/>
    </source>
</evidence>
<dbReference type="InterPro" id="IPR035976">
    <property type="entry name" value="Sushi/SCR/CCP_sf"/>
</dbReference>
<dbReference type="InterPro" id="IPR000859">
    <property type="entry name" value="CUB_dom"/>
</dbReference>
<dbReference type="Gene3D" id="2.10.70.10">
    <property type="entry name" value="Complement Module, domain 1"/>
    <property type="match status" value="5"/>
</dbReference>
<feature type="domain" description="CUB" evidence="5">
    <location>
        <begin position="222"/>
        <end position="330"/>
    </location>
</feature>
<evidence type="ECO:0000256" key="1">
    <source>
        <dbReference type="ARBA" id="ARBA00022659"/>
    </source>
</evidence>
<dbReference type="InterPro" id="IPR051277">
    <property type="entry name" value="SEZ6_CSMD_C4BPB_Regulators"/>
</dbReference>
<evidence type="ECO:0000256" key="2">
    <source>
        <dbReference type="ARBA" id="ARBA00022737"/>
    </source>
</evidence>
<dbReference type="GO" id="GO:0060074">
    <property type="term" value="P:synapse maturation"/>
    <property type="evidence" value="ECO:0007669"/>
    <property type="project" value="TreeGrafter"/>
</dbReference>
<evidence type="ECO:0000259" key="5">
    <source>
        <dbReference type="PROSITE" id="PS01180"/>
    </source>
</evidence>
<dbReference type="PROSITE" id="PS01180">
    <property type="entry name" value="CUB"/>
    <property type="match status" value="2"/>
</dbReference>
<dbReference type="InterPro" id="IPR000436">
    <property type="entry name" value="Sushi_SCR_CCP_dom"/>
</dbReference>
<dbReference type="Ensembl" id="ENSTRUT00000007614.3">
    <property type="protein sequence ID" value="ENSTRUP00000007567.3"/>
    <property type="gene ID" value="ENSTRUG00000003228.3"/>
</dbReference>
<feature type="domain" description="Sushi" evidence="6">
    <location>
        <begin position="511"/>
        <end position="570"/>
    </location>
</feature>
<gene>
    <name evidence="7" type="primary">sez6l2</name>
</gene>
<dbReference type="InterPro" id="IPR035914">
    <property type="entry name" value="Sperma_CUB_dom_sf"/>
</dbReference>
<dbReference type="SMART" id="SM00032">
    <property type="entry name" value="CCP"/>
    <property type="match status" value="5"/>
</dbReference>
<dbReference type="OMA" id="DPGFQIR"/>
<evidence type="ECO:0000256" key="4">
    <source>
        <dbReference type="PROSITE-ProRule" id="PRU00302"/>
    </source>
</evidence>
<feature type="disulfide bond" evidence="4">
    <location>
        <begin position="574"/>
        <end position="617"/>
    </location>
</feature>
<dbReference type="SMART" id="SM00042">
    <property type="entry name" value="CUB"/>
    <property type="match status" value="3"/>
</dbReference>
<dbReference type="Proteomes" id="UP000005226">
    <property type="component" value="Chromosome 5"/>
</dbReference>
<keyword evidence="2" id="KW-0677">Repeat</keyword>
<feature type="domain" description="Sushi" evidence="6">
    <location>
        <begin position="639"/>
        <end position="700"/>
    </location>
</feature>
<feature type="domain" description="Sushi" evidence="6">
    <location>
        <begin position="160"/>
        <end position="219"/>
    </location>
</feature>